<dbReference type="OrthoDB" id="10468832at2759"/>
<gene>
    <name evidence="2" type="ORF">RO3G_12034</name>
</gene>
<feature type="compositionally biased region" description="Basic residues" evidence="1">
    <location>
        <begin position="81"/>
        <end position="92"/>
    </location>
</feature>
<dbReference type="RefSeq" id="XP_067522719.1">
    <property type="nucleotide sequence ID" value="XM_067666618.1"/>
</dbReference>
<evidence type="ECO:0000256" key="1">
    <source>
        <dbReference type="SAM" id="MobiDB-lite"/>
    </source>
</evidence>
<reference evidence="2 3" key="1">
    <citation type="journal article" date="2009" name="PLoS Genet.">
        <title>Genomic analysis of the basal lineage fungus Rhizopus oryzae reveals a whole-genome duplication.</title>
        <authorList>
            <person name="Ma L.-J."/>
            <person name="Ibrahim A.S."/>
            <person name="Skory C."/>
            <person name="Grabherr M.G."/>
            <person name="Burger G."/>
            <person name="Butler M."/>
            <person name="Elias M."/>
            <person name="Idnurm A."/>
            <person name="Lang B.F."/>
            <person name="Sone T."/>
            <person name="Abe A."/>
            <person name="Calvo S.E."/>
            <person name="Corrochano L.M."/>
            <person name="Engels R."/>
            <person name="Fu J."/>
            <person name="Hansberg W."/>
            <person name="Kim J.-M."/>
            <person name="Kodira C.D."/>
            <person name="Koehrsen M.J."/>
            <person name="Liu B."/>
            <person name="Miranda-Saavedra D."/>
            <person name="O'Leary S."/>
            <person name="Ortiz-Castellanos L."/>
            <person name="Poulter R."/>
            <person name="Rodriguez-Romero J."/>
            <person name="Ruiz-Herrera J."/>
            <person name="Shen Y.-Q."/>
            <person name="Zeng Q."/>
            <person name="Galagan J."/>
            <person name="Birren B.W."/>
            <person name="Cuomo C.A."/>
            <person name="Wickes B.L."/>
        </authorList>
    </citation>
    <scope>NUCLEOTIDE SEQUENCE [LARGE SCALE GENOMIC DNA]</scope>
    <source>
        <strain evidence="3">RA 99-880 / ATCC MYA-4621 / FGSC 9543 / NRRL 43880</strain>
    </source>
</reference>
<dbReference type="EMBL" id="CH476741">
    <property type="protein sequence ID" value="EIE87323.1"/>
    <property type="molecule type" value="Genomic_DNA"/>
</dbReference>
<keyword evidence="3" id="KW-1185">Reference proteome</keyword>
<organism evidence="2 3">
    <name type="scientific">Rhizopus delemar (strain RA 99-880 / ATCC MYA-4621 / FGSC 9543 / NRRL 43880)</name>
    <name type="common">Mucormycosis agent</name>
    <name type="synonym">Rhizopus arrhizus var. delemar</name>
    <dbReference type="NCBI Taxonomy" id="246409"/>
    <lineage>
        <taxon>Eukaryota</taxon>
        <taxon>Fungi</taxon>
        <taxon>Fungi incertae sedis</taxon>
        <taxon>Mucoromycota</taxon>
        <taxon>Mucoromycotina</taxon>
        <taxon>Mucoromycetes</taxon>
        <taxon>Mucorales</taxon>
        <taxon>Mucorineae</taxon>
        <taxon>Rhizopodaceae</taxon>
        <taxon>Rhizopus</taxon>
    </lineage>
</organism>
<dbReference type="AlphaFoldDB" id="I1CFU3"/>
<accession>I1CFU3</accession>
<sequence length="92" mass="10606">MPVVSNSYMKPSRHKHILIDCSFPKDFCGYIRHKQCTKEAFPNPPEPKPSASVSTQLREKFSISRLISRAPNEPSTTKNPWWKKKSPKQVHS</sequence>
<feature type="region of interest" description="Disordered" evidence="1">
    <location>
        <begin position="63"/>
        <end position="92"/>
    </location>
</feature>
<dbReference type="STRING" id="246409.I1CFU3"/>
<name>I1CFU3_RHIO9</name>
<dbReference type="GeneID" id="93618999"/>
<evidence type="ECO:0000313" key="2">
    <source>
        <dbReference type="EMBL" id="EIE87323.1"/>
    </source>
</evidence>
<dbReference type="OMA" id="PKPSHMH"/>
<proteinExistence type="predicted"/>
<evidence type="ECO:0000313" key="3">
    <source>
        <dbReference type="Proteomes" id="UP000009138"/>
    </source>
</evidence>
<dbReference type="Proteomes" id="UP000009138">
    <property type="component" value="Unassembled WGS sequence"/>
</dbReference>
<dbReference type="VEuPathDB" id="FungiDB:RO3G_12034"/>
<dbReference type="InParanoid" id="I1CFU3"/>
<protein>
    <submittedName>
        <fullName evidence="2">Uncharacterized protein</fullName>
    </submittedName>
</protein>